<comment type="subcellular location">
    <subcellularLocation>
        <location evidence="1">Golgi apparatus membrane</location>
        <topology evidence="1">Peripheral membrane protein</topology>
    </subcellularLocation>
</comment>
<dbReference type="PANTHER" id="PTHR21443">
    <property type="entry name" value="CONSERVED OLIGOMERIC GOLGI COMPLEX COMPONENT 7"/>
    <property type="match status" value="1"/>
</dbReference>
<comment type="caution">
    <text evidence="10">The sequence shown here is derived from an EMBL/GenBank/DDBJ whole genome shotgun (WGS) entry which is preliminary data.</text>
</comment>
<evidence type="ECO:0000313" key="11">
    <source>
        <dbReference type="Proteomes" id="UP000813824"/>
    </source>
</evidence>
<feature type="region of interest" description="Disordered" evidence="9">
    <location>
        <begin position="607"/>
        <end position="639"/>
    </location>
</feature>
<evidence type="ECO:0000256" key="1">
    <source>
        <dbReference type="ARBA" id="ARBA00004395"/>
    </source>
</evidence>
<feature type="compositionally biased region" description="Polar residues" evidence="9">
    <location>
        <begin position="611"/>
        <end position="620"/>
    </location>
</feature>
<keyword evidence="4" id="KW-0813">Transport</keyword>
<evidence type="ECO:0000256" key="5">
    <source>
        <dbReference type="ARBA" id="ARBA00022927"/>
    </source>
</evidence>
<organism evidence="10 11">
    <name type="scientific">Cristinia sonorae</name>
    <dbReference type="NCBI Taxonomy" id="1940300"/>
    <lineage>
        <taxon>Eukaryota</taxon>
        <taxon>Fungi</taxon>
        <taxon>Dikarya</taxon>
        <taxon>Basidiomycota</taxon>
        <taxon>Agaricomycotina</taxon>
        <taxon>Agaricomycetes</taxon>
        <taxon>Agaricomycetidae</taxon>
        <taxon>Agaricales</taxon>
        <taxon>Pleurotineae</taxon>
        <taxon>Stephanosporaceae</taxon>
        <taxon>Cristinia</taxon>
    </lineage>
</organism>
<dbReference type="GO" id="GO:0006886">
    <property type="term" value="P:intracellular protein transport"/>
    <property type="evidence" value="ECO:0007669"/>
    <property type="project" value="InterPro"/>
</dbReference>
<evidence type="ECO:0000256" key="7">
    <source>
        <dbReference type="ARBA" id="ARBA00023136"/>
    </source>
</evidence>
<evidence type="ECO:0000256" key="6">
    <source>
        <dbReference type="ARBA" id="ARBA00023034"/>
    </source>
</evidence>
<comment type="similarity">
    <text evidence="2">Belongs to the COG7 family.</text>
</comment>
<dbReference type="EMBL" id="JAEVFJ010000068">
    <property type="protein sequence ID" value="KAH8075994.1"/>
    <property type="molecule type" value="Genomic_DNA"/>
</dbReference>
<evidence type="ECO:0000256" key="4">
    <source>
        <dbReference type="ARBA" id="ARBA00022448"/>
    </source>
</evidence>
<evidence type="ECO:0000313" key="10">
    <source>
        <dbReference type="EMBL" id="KAH8075994.1"/>
    </source>
</evidence>
<feature type="region of interest" description="Disordered" evidence="9">
    <location>
        <begin position="766"/>
        <end position="788"/>
    </location>
</feature>
<protein>
    <recommendedName>
        <fullName evidence="3">Conserved oligomeric Golgi complex subunit 7</fullName>
    </recommendedName>
    <alternativeName>
        <fullName evidence="8">Component of oligomeric Golgi complex 7</fullName>
    </alternativeName>
</protein>
<dbReference type="Pfam" id="PF10191">
    <property type="entry name" value="COG7"/>
    <property type="match status" value="2"/>
</dbReference>
<dbReference type="GO" id="GO:0006890">
    <property type="term" value="P:retrograde vesicle-mediated transport, Golgi to endoplasmic reticulum"/>
    <property type="evidence" value="ECO:0007669"/>
    <property type="project" value="TreeGrafter"/>
</dbReference>
<dbReference type="PANTHER" id="PTHR21443:SF0">
    <property type="entry name" value="CONSERVED OLIGOMERIC GOLGI COMPLEX SUBUNIT 7"/>
    <property type="match status" value="1"/>
</dbReference>
<proteinExistence type="inferred from homology"/>
<dbReference type="GO" id="GO:0017119">
    <property type="term" value="C:Golgi transport complex"/>
    <property type="evidence" value="ECO:0007669"/>
    <property type="project" value="InterPro"/>
</dbReference>
<keyword evidence="5" id="KW-0653">Protein transport</keyword>
<evidence type="ECO:0000256" key="3">
    <source>
        <dbReference type="ARBA" id="ARBA00020984"/>
    </source>
</evidence>
<evidence type="ECO:0000256" key="2">
    <source>
        <dbReference type="ARBA" id="ARBA00005831"/>
    </source>
</evidence>
<dbReference type="InterPro" id="IPR019335">
    <property type="entry name" value="COG7"/>
</dbReference>
<keyword evidence="11" id="KW-1185">Reference proteome</keyword>
<evidence type="ECO:0000256" key="9">
    <source>
        <dbReference type="SAM" id="MobiDB-lite"/>
    </source>
</evidence>
<name>A0A8K0UCU7_9AGAR</name>
<dbReference type="GO" id="GO:0007030">
    <property type="term" value="P:Golgi organization"/>
    <property type="evidence" value="ECO:0007669"/>
    <property type="project" value="TreeGrafter"/>
</dbReference>
<reference evidence="10" key="1">
    <citation type="journal article" date="2021" name="New Phytol.">
        <title>Evolutionary innovations through gain and loss of genes in the ectomycorrhizal Boletales.</title>
        <authorList>
            <person name="Wu G."/>
            <person name="Miyauchi S."/>
            <person name="Morin E."/>
            <person name="Kuo A."/>
            <person name="Drula E."/>
            <person name="Varga T."/>
            <person name="Kohler A."/>
            <person name="Feng B."/>
            <person name="Cao Y."/>
            <person name="Lipzen A."/>
            <person name="Daum C."/>
            <person name="Hundley H."/>
            <person name="Pangilinan J."/>
            <person name="Johnson J."/>
            <person name="Barry K."/>
            <person name="LaButti K."/>
            <person name="Ng V."/>
            <person name="Ahrendt S."/>
            <person name="Min B."/>
            <person name="Choi I.G."/>
            <person name="Park H."/>
            <person name="Plett J.M."/>
            <person name="Magnuson J."/>
            <person name="Spatafora J.W."/>
            <person name="Nagy L.G."/>
            <person name="Henrissat B."/>
            <person name="Grigoriev I.V."/>
            <person name="Yang Z.L."/>
            <person name="Xu J."/>
            <person name="Martin F.M."/>
        </authorList>
    </citation>
    <scope>NUCLEOTIDE SEQUENCE</scope>
    <source>
        <strain evidence="10">KKN 215</strain>
    </source>
</reference>
<gene>
    <name evidence="10" type="ORF">BXZ70DRAFT_710162</name>
</gene>
<evidence type="ECO:0000256" key="8">
    <source>
        <dbReference type="ARBA" id="ARBA00031345"/>
    </source>
</evidence>
<keyword evidence="7" id="KW-0472">Membrane</keyword>
<sequence length="906" mass="99013">MSQIVPTDILTSLEKHDDVVSWINEVLDAPASDGLPVSGLSDLDNRVSHLVGTLELATEDTSTQVERLIDDISRGASRLTYDLHFMRDSALALQGLLHGVEKQSQISVAADTTAALNQLYYLDTVKRNMTAAREVLREAESWSTLESDVISLLGEQNYEKAAERLSEANKSMVVFTNTPEYDTRRTLMISLQNQLEASLSSALVAAVNSQDVAVCKNYFSIFCNIQRESEFRNYYYGSRRTPLTDSWQSAQLSDCDSVSANSSLTFSAFLSTFYTSFLAMLQTERSSIPAIFPDPQSTLSTLITSTLTALQPTFSQRLASLSSHYGSKALPYLIIVYRSTEEFAVSANKILEKIGYATVLSPNPDVTPGARAQSRRRSMRMSISGISAPTPGSAVTLSGPALALGWDQELFEPFLELQVEYGSLERRLVMDALQEIMTGDVGPNTDKSRLLRERSVDVFGLGEDAIARCNAFTRGYGSVGLIASLDDLFAKFAEKSQADISSRRTVLNDNTTAASTDLADLDYTPNDWSDMQSLLHLLEAVRALRERLLGFENRLRSTLAQTSASFRSIRVNPGAFDVPGTTRGALHLLSQSTLNSIELHALLDQADPETSRPQPLSRSSGEAYLTPGPPSADPRRSPQFMTTQTPRYLLLRSRESLAAFAKSCQIALQDTILRPLQQRLISYASLPLWSVQTDPRGKRGGAAGNALSDVQIPTFSLSPSETMQRVAEGLLNLPRLFESYADDDALSFSLETLPFINAELLQSLAEPSPQPTPAAMSHSRRSPSLSFKTPPIAATSASNLVVPELTPEAVSSAWLSSLSLSLLSHLTSKVLTSIRVLTPSGAAQLASDLGYLSSIVMALNVEYDDLEKWKEYVELEDAAGKGRVLEMKGDAIFGCVARMRGWTSTV</sequence>
<dbReference type="GO" id="GO:0000139">
    <property type="term" value="C:Golgi membrane"/>
    <property type="evidence" value="ECO:0007669"/>
    <property type="project" value="UniProtKB-SubCell"/>
</dbReference>
<dbReference type="Proteomes" id="UP000813824">
    <property type="component" value="Unassembled WGS sequence"/>
</dbReference>
<accession>A0A8K0UCU7</accession>
<keyword evidence="6" id="KW-0333">Golgi apparatus</keyword>
<dbReference type="AlphaFoldDB" id="A0A8K0UCU7"/>
<dbReference type="OrthoDB" id="249612at2759"/>